<dbReference type="Gene3D" id="1.10.10.60">
    <property type="entry name" value="Homeodomain-like"/>
    <property type="match status" value="1"/>
</dbReference>
<proteinExistence type="predicted"/>
<gene>
    <name evidence="7" type="ORF">Plil01_000637900</name>
</gene>
<feature type="domain" description="HTH myb-type" evidence="6">
    <location>
        <begin position="108"/>
        <end position="156"/>
    </location>
</feature>
<dbReference type="SMART" id="SM00717">
    <property type="entry name" value="SANT"/>
    <property type="match status" value="1"/>
</dbReference>
<dbReference type="GO" id="GO:0003677">
    <property type="term" value="F:DNA binding"/>
    <property type="evidence" value="ECO:0007669"/>
    <property type="project" value="InterPro"/>
</dbReference>
<dbReference type="EMBL" id="BSXW01000283">
    <property type="protein sequence ID" value="GMF17458.1"/>
    <property type="molecule type" value="Genomic_DNA"/>
</dbReference>
<evidence type="ECO:0000256" key="2">
    <source>
        <dbReference type="ARBA" id="ARBA00023163"/>
    </source>
</evidence>
<dbReference type="Pfam" id="PF00249">
    <property type="entry name" value="Myb_DNA-binding"/>
    <property type="match status" value="1"/>
</dbReference>
<keyword evidence="3" id="KW-0539">Nucleus</keyword>
<protein>
    <submittedName>
        <fullName evidence="7">Unnamed protein product</fullName>
    </submittedName>
</protein>
<keyword evidence="8" id="KW-1185">Reference proteome</keyword>
<feature type="region of interest" description="Disordered" evidence="4">
    <location>
        <begin position="157"/>
        <end position="182"/>
    </location>
</feature>
<evidence type="ECO:0000313" key="7">
    <source>
        <dbReference type="EMBL" id="GMF17458.1"/>
    </source>
</evidence>
<evidence type="ECO:0000256" key="1">
    <source>
        <dbReference type="ARBA" id="ARBA00023015"/>
    </source>
</evidence>
<reference evidence="7" key="1">
    <citation type="submission" date="2023-04" db="EMBL/GenBank/DDBJ databases">
        <title>Phytophthora lilii NBRC 32176.</title>
        <authorList>
            <person name="Ichikawa N."/>
            <person name="Sato H."/>
            <person name="Tonouchi N."/>
        </authorList>
    </citation>
    <scope>NUCLEOTIDE SEQUENCE</scope>
    <source>
        <strain evidence="7">NBRC 32176</strain>
    </source>
</reference>
<dbReference type="PANTHER" id="PTHR12802:SF155">
    <property type="entry name" value="DEUBIQUITINASE MYSM1"/>
    <property type="match status" value="1"/>
</dbReference>
<dbReference type="InterPro" id="IPR017930">
    <property type="entry name" value="Myb_dom"/>
</dbReference>
<dbReference type="NCBIfam" id="TIGR01557">
    <property type="entry name" value="myb_SHAQKYF"/>
    <property type="match status" value="1"/>
</dbReference>
<dbReference type="AlphaFoldDB" id="A0A9W6TQV8"/>
<dbReference type="OrthoDB" id="118550at2759"/>
<feature type="domain" description="Myb-like" evidence="5">
    <location>
        <begin position="101"/>
        <end position="152"/>
    </location>
</feature>
<evidence type="ECO:0000256" key="3">
    <source>
        <dbReference type="ARBA" id="ARBA00023242"/>
    </source>
</evidence>
<evidence type="ECO:0000313" key="8">
    <source>
        <dbReference type="Proteomes" id="UP001165083"/>
    </source>
</evidence>
<keyword evidence="2" id="KW-0804">Transcription</keyword>
<dbReference type="PROSITE" id="PS51294">
    <property type="entry name" value="HTH_MYB"/>
    <property type="match status" value="1"/>
</dbReference>
<comment type="caution">
    <text evidence="7">The sequence shown here is derived from an EMBL/GenBank/DDBJ whole genome shotgun (WGS) entry which is preliminary data.</text>
</comment>
<dbReference type="CDD" id="cd00167">
    <property type="entry name" value="SANT"/>
    <property type="match status" value="1"/>
</dbReference>
<evidence type="ECO:0000259" key="5">
    <source>
        <dbReference type="PROSITE" id="PS50090"/>
    </source>
</evidence>
<dbReference type="PROSITE" id="PS50090">
    <property type="entry name" value="MYB_LIKE"/>
    <property type="match status" value="1"/>
</dbReference>
<evidence type="ECO:0000256" key="4">
    <source>
        <dbReference type="SAM" id="MobiDB-lite"/>
    </source>
</evidence>
<organism evidence="7 8">
    <name type="scientific">Phytophthora lilii</name>
    <dbReference type="NCBI Taxonomy" id="2077276"/>
    <lineage>
        <taxon>Eukaryota</taxon>
        <taxon>Sar</taxon>
        <taxon>Stramenopiles</taxon>
        <taxon>Oomycota</taxon>
        <taxon>Peronosporomycetes</taxon>
        <taxon>Peronosporales</taxon>
        <taxon>Peronosporaceae</taxon>
        <taxon>Phytophthora</taxon>
    </lineage>
</organism>
<dbReference type="PANTHER" id="PTHR12802">
    <property type="entry name" value="SWI/SNF COMPLEX-RELATED"/>
    <property type="match status" value="1"/>
</dbReference>
<dbReference type="InterPro" id="IPR006447">
    <property type="entry name" value="Myb_dom_plants"/>
</dbReference>
<dbReference type="InterPro" id="IPR009057">
    <property type="entry name" value="Homeodomain-like_sf"/>
</dbReference>
<sequence>MQIQVALGLYAPCPNCNKQCNCVNGPSGSSGTCRPHQISFLHLSPPCDITRTAPAPPRSAPGIASYLTKMTITPRVQSQYFQKDQELIRLAPNQDQARSLPTKRAGTPWTLEEHELFLEALECYPSGPWKTIAAHIGTRTTRQTMTHAQKYREKIARRRKAEAAASPTNKSESEVQVKSDHPRTIREAPQVYTPPLGSQSHVPSANYAMNHEGEYLDSHGQFVAQEGELELDDSVIALLETFEPLEMMSALGP</sequence>
<evidence type="ECO:0000259" key="6">
    <source>
        <dbReference type="PROSITE" id="PS51294"/>
    </source>
</evidence>
<dbReference type="Proteomes" id="UP001165083">
    <property type="component" value="Unassembled WGS sequence"/>
</dbReference>
<keyword evidence="1" id="KW-0805">Transcription regulation</keyword>
<name>A0A9W6TQV8_9STRA</name>
<dbReference type="InterPro" id="IPR001005">
    <property type="entry name" value="SANT/Myb"/>
</dbReference>
<accession>A0A9W6TQV8</accession>
<feature type="compositionally biased region" description="Basic and acidic residues" evidence="4">
    <location>
        <begin position="171"/>
        <end position="182"/>
    </location>
</feature>
<dbReference type="SUPFAM" id="SSF46689">
    <property type="entry name" value="Homeodomain-like"/>
    <property type="match status" value="1"/>
</dbReference>